<dbReference type="CDD" id="cd06257">
    <property type="entry name" value="DnaJ"/>
    <property type="match status" value="1"/>
</dbReference>
<dbReference type="AlphaFoldDB" id="A0A850SYT2"/>
<accession>A0A850SYT2</accession>
<evidence type="ECO:0000313" key="2">
    <source>
        <dbReference type="EMBL" id="NWH06389.1"/>
    </source>
</evidence>
<dbReference type="SMART" id="SM00271">
    <property type="entry name" value="DnaJ"/>
    <property type="match status" value="1"/>
</dbReference>
<name>A0A850SYT2_9BACT</name>
<dbReference type="SUPFAM" id="SSF46565">
    <property type="entry name" value="Chaperone J-domain"/>
    <property type="match status" value="1"/>
</dbReference>
<comment type="caution">
    <text evidence="2">The sequence shown here is derived from an EMBL/GenBank/DDBJ whole genome shotgun (WGS) entry which is preliminary data.</text>
</comment>
<evidence type="ECO:0000313" key="3">
    <source>
        <dbReference type="Proteomes" id="UP000553343"/>
    </source>
</evidence>
<dbReference type="InterPro" id="IPR036869">
    <property type="entry name" value="J_dom_sf"/>
</dbReference>
<organism evidence="2 3">
    <name type="scientific">Desulfobacter latus</name>
    <dbReference type="NCBI Taxonomy" id="2292"/>
    <lineage>
        <taxon>Bacteria</taxon>
        <taxon>Pseudomonadati</taxon>
        <taxon>Thermodesulfobacteriota</taxon>
        <taxon>Desulfobacteria</taxon>
        <taxon>Desulfobacterales</taxon>
        <taxon>Desulfobacteraceae</taxon>
        <taxon>Desulfobacter</taxon>
    </lineage>
</organism>
<dbReference type="EMBL" id="JACADJ010000073">
    <property type="protein sequence ID" value="NWH06389.1"/>
    <property type="molecule type" value="Genomic_DNA"/>
</dbReference>
<dbReference type="RefSeq" id="WP_178367841.1">
    <property type="nucleotide sequence ID" value="NZ_JACADJ010000073.1"/>
</dbReference>
<proteinExistence type="predicted"/>
<dbReference type="Pfam" id="PF00226">
    <property type="entry name" value="DnaJ"/>
    <property type="match status" value="1"/>
</dbReference>
<dbReference type="Proteomes" id="UP000553343">
    <property type="component" value="Unassembled WGS sequence"/>
</dbReference>
<keyword evidence="3" id="KW-1185">Reference proteome</keyword>
<sequence length="102" mass="11424">MLKSYLVLGLSLNATDQEIRKRYLQLVKDHSPEKNPEMFQKITSAYESIKDARTRATTALFSALKNVESRQAIETLAASVKITRRTPGLQELLNAVGKGMET</sequence>
<dbReference type="InterPro" id="IPR001623">
    <property type="entry name" value="DnaJ_domain"/>
</dbReference>
<evidence type="ECO:0000259" key="1">
    <source>
        <dbReference type="PROSITE" id="PS50076"/>
    </source>
</evidence>
<reference evidence="2 3" key="1">
    <citation type="submission" date="2020-06" db="EMBL/GenBank/DDBJ databases">
        <title>High-quality draft genome of sulfate reducer Desulfobacter latus type strain AcrS2 isolated from marine sediment.</title>
        <authorList>
            <person name="Hoppe M."/>
            <person name="Larsen C.K."/>
            <person name="Marshall I.P.G."/>
            <person name="Schramm A."/>
            <person name="Marietou A.G."/>
        </authorList>
    </citation>
    <scope>NUCLEOTIDE SEQUENCE [LARGE SCALE GENOMIC DNA]</scope>
    <source>
        <strain evidence="2 3">AcRS2</strain>
    </source>
</reference>
<gene>
    <name evidence="2" type="ORF">HXW94_15600</name>
</gene>
<protein>
    <submittedName>
        <fullName evidence="2">DnaJ domain-containing protein</fullName>
    </submittedName>
</protein>
<dbReference type="Gene3D" id="1.10.287.110">
    <property type="entry name" value="DnaJ domain"/>
    <property type="match status" value="1"/>
</dbReference>
<dbReference type="PROSITE" id="PS50076">
    <property type="entry name" value="DNAJ_2"/>
    <property type="match status" value="1"/>
</dbReference>
<feature type="domain" description="J" evidence="1">
    <location>
        <begin position="3"/>
        <end position="62"/>
    </location>
</feature>
<dbReference type="PRINTS" id="PR00625">
    <property type="entry name" value="JDOMAIN"/>
</dbReference>